<keyword evidence="11 12" id="KW-0472">Membrane</keyword>
<proteinExistence type="inferred from homology"/>
<dbReference type="Pfam" id="PF02322">
    <property type="entry name" value="Cyt_bd_oxida_II"/>
    <property type="match status" value="1"/>
</dbReference>
<keyword evidence="8" id="KW-0249">Electron transport</keyword>
<feature type="transmembrane region" description="Helical" evidence="12">
    <location>
        <begin position="265"/>
        <end position="283"/>
    </location>
</feature>
<feature type="transmembrane region" description="Helical" evidence="12">
    <location>
        <begin position="205"/>
        <end position="226"/>
    </location>
</feature>
<evidence type="ECO:0000256" key="10">
    <source>
        <dbReference type="ARBA" id="ARBA00023004"/>
    </source>
</evidence>
<dbReference type="PANTHER" id="PTHR43141">
    <property type="entry name" value="CYTOCHROME BD2 SUBUNIT II"/>
    <property type="match status" value="1"/>
</dbReference>
<feature type="transmembrane region" description="Helical" evidence="12">
    <location>
        <begin position="157"/>
        <end position="184"/>
    </location>
</feature>
<dbReference type="GO" id="GO:0005886">
    <property type="term" value="C:plasma membrane"/>
    <property type="evidence" value="ECO:0007669"/>
    <property type="project" value="UniProtKB-SubCell"/>
</dbReference>
<dbReference type="GO" id="GO:0019646">
    <property type="term" value="P:aerobic electron transport chain"/>
    <property type="evidence" value="ECO:0007669"/>
    <property type="project" value="TreeGrafter"/>
</dbReference>
<sequence>MSLETLWFVVIAALWTGYFVLEGFDFGVGMSLPFLGRGQDADDSEKRKRVLLNTIGPFWDGNEVWLITAAGAMFAAFPAWYGTLFSGFYLAFFAILIALILRNMGFEYRHKRTSPRWRRGWDICIVAGSLLPPLLLGIGLTNMVVGVPITQNANGDFLFTGTLLTLLNPLALLGGLVFVGLSLAHGMHFIALKTAGEIRQGARRLATRFGVVATVFALVLLLWFDITTGTAASWVTTVLAVIGLVGALAANAIGREGWAFIGSTLTWVMTLSTYFLALFPNLMTSSTAERFSLTVHNAASTHLTLQIMSWTALVFVPITLLYSAWNYWVFRRRLAVEHIPAAHDPLAAEEQVPA</sequence>
<feature type="transmembrane region" description="Helical" evidence="12">
    <location>
        <begin position="80"/>
        <end position="101"/>
    </location>
</feature>
<organism evidence="13 14">
    <name type="scientific">Metallococcus carri</name>
    <dbReference type="NCBI Taxonomy" id="1656884"/>
    <lineage>
        <taxon>Bacteria</taxon>
        <taxon>Bacillati</taxon>
        <taxon>Actinomycetota</taxon>
        <taxon>Actinomycetes</taxon>
        <taxon>Micrococcales</taxon>
        <taxon>Dermacoccaceae</taxon>
        <taxon>Metallococcus</taxon>
    </lineage>
</organism>
<evidence type="ECO:0000313" key="14">
    <source>
        <dbReference type="Proteomes" id="UP000744769"/>
    </source>
</evidence>
<evidence type="ECO:0000256" key="12">
    <source>
        <dbReference type="SAM" id="Phobius"/>
    </source>
</evidence>
<comment type="subcellular location">
    <subcellularLocation>
        <location evidence="1">Cell membrane</location>
        <topology evidence="1">Multi-pass membrane protein</topology>
    </subcellularLocation>
</comment>
<dbReference type="PIRSF" id="PIRSF000267">
    <property type="entry name" value="Cyt_oxidse_sub2"/>
    <property type="match status" value="1"/>
</dbReference>
<keyword evidence="6 12" id="KW-0812">Transmembrane</keyword>
<dbReference type="RefSeq" id="WP_166198269.1">
    <property type="nucleotide sequence ID" value="NZ_JAAOIV010000013.1"/>
</dbReference>
<reference evidence="13" key="1">
    <citation type="submission" date="2020-03" db="EMBL/GenBank/DDBJ databases">
        <title>Draft sequencing of Calidifontibacter sp. DB0510.</title>
        <authorList>
            <person name="Kim D.-U."/>
        </authorList>
    </citation>
    <scope>NUCLEOTIDE SEQUENCE</scope>
    <source>
        <strain evidence="13">DB0510</strain>
    </source>
</reference>
<evidence type="ECO:0000256" key="8">
    <source>
        <dbReference type="ARBA" id="ARBA00022982"/>
    </source>
</evidence>
<protein>
    <submittedName>
        <fullName evidence="13">Cytochrome d ubiquinol oxidase subunit II</fullName>
    </submittedName>
</protein>
<keyword evidence="10" id="KW-0408">Iron</keyword>
<evidence type="ECO:0000256" key="1">
    <source>
        <dbReference type="ARBA" id="ARBA00004651"/>
    </source>
</evidence>
<dbReference type="PANTHER" id="PTHR43141:SF5">
    <property type="entry name" value="CYTOCHROME BD-I UBIQUINOL OXIDASE SUBUNIT 2"/>
    <property type="match status" value="1"/>
</dbReference>
<dbReference type="GO" id="GO:0009055">
    <property type="term" value="F:electron transfer activity"/>
    <property type="evidence" value="ECO:0007669"/>
    <property type="project" value="TreeGrafter"/>
</dbReference>
<comment type="caution">
    <text evidence="13">The sequence shown here is derived from an EMBL/GenBank/DDBJ whole genome shotgun (WGS) entry which is preliminary data.</text>
</comment>
<evidence type="ECO:0000256" key="2">
    <source>
        <dbReference type="ARBA" id="ARBA00007543"/>
    </source>
</evidence>
<dbReference type="Proteomes" id="UP000744769">
    <property type="component" value="Unassembled WGS sequence"/>
</dbReference>
<evidence type="ECO:0000313" key="13">
    <source>
        <dbReference type="EMBL" id="NHN57212.1"/>
    </source>
</evidence>
<evidence type="ECO:0000256" key="6">
    <source>
        <dbReference type="ARBA" id="ARBA00022692"/>
    </source>
</evidence>
<dbReference type="InterPro" id="IPR003317">
    <property type="entry name" value="Cyt-d_oxidase_su2"/>
</dbReference>
<keyword evidence="14" id="KW-1185">Reference proteome</keyword>
<keyword evidence="7" id="KW-0479">Metal-binding</keyword>
<keyword evidence="5" id="KW-0349">Heme</keyword>
<feature type="transmembrane region" description="Helical" evidence="12">
    <location>
        <begin position="121"/>
        <end position="145"/>
    </location>
</feature>
<feature type="transmembrane region" description="Helical" evidence="12">
    <location>
        <begin position="6"/>
        <end position="29"/>
    </location>
</feature>
<dbReference type="GO" id="GO:0016682">
    <property type="term" value="F:oxidoreductase activity, acting on diphenols and related substances as donors, oxygen as acceptor"/>
    <property type="evidence" value="ECO:0007669"/>
    <property type="project" value="TreeGrafter"/>
</dbReference>
<name>A0A967EA90_9MICO</name>
<gene>
    <name evidence="13" type="primary">cydB</name>
    <name evidence="13" type="ORF">G9U51_15680</name>
</gene>
<dbReference type="GO" id="GO:0046872">
    <property type="term" value="F:metal ion binding"/>
    <property type="evidence" value="ECO:0007669"/>
    <property type="project" value="UniProtKB-KW"/>
</dbReference>
<feature type="transmembrane region" description="Helical" evidence="12">
    <location>
        <begin position="232"/>
        <end position="253"/>
    </location>
</feature>
<keyword evidence="3" id="KW-0813">Transport</keyword>
<evidence type="ECO:0000256" key="5">
    <source>
        <dbReference type="ARBA" id="ARBA00022617"/>
    </source>
</evidence>
<accession>A0A967EA90</accession>
<evidence type="ECO:0000256" key="7">
    <source>
        <dbReference type="ARBA" id="ARBA00022723"/>
    </source>
</evidence>
<dbReference type="EMBL" id="JAAOIV010000013">
    <property type="protein sequence ID" value="NHN57212.1"/>
    <property type="molecule type" value="Genomic_DNA"/>
</dbReference>
<dbReference type="NCBIfam" id="TIGR00203">
    <property type="entry name" value="cydB"/>
    <property type="match status" value="1"/>
</dbReference>
<comment type="similarity">
    <text evidence="2">Belongs to the cytochrome ubiquinol oxidase subunit 2 family.</text>
</comment>
<evidence type="ECO:0000256" key="9">
    <source>
        <dbReference type="ARBA" id="ARBA00022989"/>
    </source>
</evidence>
<evidence type="ECO:0000256" key="3">
    <source>
        <dbReference type="ARBA" id="ARBA00022448"/>
    </source>
</evidence>
<keyword evidence="4" id="KW-1003">Cell membrane</keyword>
<evidence type="ECO:0000256" key="4">
    <source>
        <dbReference type="ARBA" id="ARBA00022475"/>
    </source>
</evidence>
<dbReference type="AlphaFoldDB" id="A0A967EA90"/>
<evidence type="ECO:0000256" key="11">
    <source>
        <dbReference type="ARBA" id="ARBA00023136"/>
    </source>
</evidence>
<keyword evidence="9 12" id="KW-1133">Transmembrane helix</keyword>
<dbReference type="GO" id="GO:0070069">
    <property type="term" value="C:cytochrome complex"/>
    <property type="evidence" value="ECO:0007669"/>
    <property type="project" value="TreeGrafter"/>
</dbReference>
<feature type="transmembrane region" description="Helical" evidence="12">
    <location>
        <begin position="303"/>
        <end position="325"/>
    </location>
</feature>